<dbReference type="KEGG" id="lcc:B488_05560"/>
<dbReference type="PATRIC" id="fig|1215343.11.peg.566"/>
<dbReference type="AlphaFoldDB" id="L0EV83"/>
<accession>L0EV83</accession>
<name>L0EV83_LIBCB</name>
<dbReference type="Proteomes" id="UP000010799">
    <property type="component" value="Chromosome"/>
</dbReference>
<protein>
    <submittedName>
        <fullName evidence="1">Uncharacterized protein</fullName>
    </submittedName>
</protein>
<sequence>MIKTLILLGFSLIWSHLKKGKTFLLPSPSCTIPFYSAASLESFQKY</sequence>
<dbReference type="HOGENOM" id="CLU_3185413_0_0_5"/>
<reference evidence="1 2" key="1">
    <citation type="journal article" date="2012" name="Stand. Genomic Sci.">
        <title>Complete genome sequence of Liberibacter crescens BT-1.</title>
        <authorList>
            <person name="Leonard M.T."/>
            <person name="Fagen J.R."/>
            <person name="Davis-Richardson A.G."/>
            <person name="Davis M.J."/>
            <person name="Triplett E.W."/>
        </authorList>
    </citation>
    <scope>NUCLEOTIDE SEQUENCE [LARGE SCALE GENOMIC DNA]</scope>
    <source>
        <strain evidence="1 2">BT-1</strain>
    </source>
</reference>
<keyword evidence="2" id="KW-1185">Reference proteome</keyword>
<proteinExistence type="predicted"/>
<gene>
    <name evidence="1" type="ordered locus">B488_05560</name>
</gene>
<dbReference type="EMBL" id="CP003789">
    <property type="protein sequence ID" value="AGA64548.1"/>
    <property type="molecule type" value="Genomic_DNA"/>
</dbReference>
<evidence type="ECO:0000313" key="2">
    <source>
        <dbReference type="Proteomes" id="UP000010799"/>
    </source>
</evidence>
<organism evidence="1 2">
    <name type="scientific">Liberibacter crescens (strain BT-1)</name>
    <dbReference type="NCBI Taxonomy" id="1215343"/>
    <lineage>
        <taxon>Bacteria</taxon>
        <taxon>Pseudomonadati</taxon>
        <taxon>Pseudomonadota</taxon>
        <taxon>Alphaproteobacteria</taxon>
        <taxon>Hyphomicrobiales</taxon>
        <taxon>Rhizobiaceae</taxon>
        <taxon>Liberibacter</taxon>
    </lineage>
</organism>
<evidence type="ECO:0000313" key="1">
    <source>
        <dbReference type="EMBL" id="AGA64548.1"/>
    </source>
</evidence>